<dbReference type="EMBL" id="MH882484">
    <property type="protein sequence ID" value="AYM50617.1"/>
    <property type="molecule type" value="Genomic_DNA"/>
</dbReference>
<keyword evidence="1" id="KW-0614">Plasmid</keyword>
<proteinExistence type="predicted"/>
<accession>A0A3G2CD82</accession>
<geneLocation type="plasmid" evidence="1">
    <name>p2055-IMP</name>
</geneLocation>
<organism evidence="1">
    <name type="scientific">Providencia rettgeri</name>
    <dbReference type="NCBI Taxonomy" id="587"/>
    <lineage>
        <taxon>Bacteria</taxon>
        <taxon>Pseudomonadati</taxon>
        <taxon>Pseudomonadota</taxon>
        <taxon>Gammaproteobacteria</taxon>
        <taxon>Enterobacterales</taxon>
        <taxon>Morganellaceae</taxon>
        <taxon>Providencia</taxon>
    </lineage>
</organism>
<reference evidence="1" key="1">
    <citation type="submission" date="2018-09" db="EMBL/GenBank/DDBJ databases">
        <authorList>
            <person name="Zhou D."/>
        </authorList>
    </citation>
    <scope>NUCLEOTIDE SEQUENCE</scope>
    <source>
        <strain evidence="1">2055</strain>
        <plasmid evidence="1">p2055-IMP</plasmid>
    </source>
</reference>
<evidence type="ECO:0000313" key="1">
    <source>
        <dbReference type="EMBL" id="AYM50617.1"/>
    </source>
</evidence>
<name>A0A3G2CD82_PRORE</name>
<sequence>MTSKIMDVARNNQFFKIFIHGVPRINFRFDLRKKTVLLLAEICAHSKASNAEFSGSF</sequence>
<protein>
    <submittedName>
        <fullName evidence="1">Uncharacterized protein</fullName>
    </submittedName>
</protein>
<dbReference type="AlphaFoldDB" id="A0A3G2CD82"/>